<dbReference type="RefSeq" id="WP_187256722.1">
    <property type="nucleotide sequence ID" value="NZ_JBHULF010000014.1"/>
</dbReference>
<evidence type="ECO:0000256" key="9">
    <source>
        <dbReference type="ARBA" id="ARBA00023237"/>
    </source>
</evidence>
<evidence type="ECO:0000256" key="11">
    <source>
        <dbReference type="RuleBase" id="RU003357"/>
    </source>
</evidence>
<evidence type="ECO:0000256" key="2">
    <source>
        <dbReference type="ARBA" id="ARBA00022448"/>
    </source>
</evidence>
<dbReference type="InterPro" id="IPR012910">
    <property type="entry name" value="Plug_dom"/>
</dbReference>
<proteinExistence type="inferred from homology"/>
<dbReference type="Gene3D" id="2.170.130.10">
    <property type="entry name" value="TonB-dependent receptor, plug domain"/>
    <property type="match status" value="1"/>
</dbReference>
<dbReference type="Pfam" id="PF00593">
    <property type="entry name" value="TonB_dep_Rec_b-barrel"/>
    <property type="match status" value="1"/>
</dbReference>
<evidence type="ECO:0000256" key="12">
    <source>
        <dbReference type="SAM" id="SignalP"/>
    </source>
</evidence>
<dbReference type="Gene3D" id="2.40.170.20">
    <property type="entry name" value="TonB-dependent receptor, beta-barrel domain"/>
    <property type="match status" value="1"/>
</dbReference>
<evidence type="ECO:0000256" key="3">
    <source>
        <dbReference type="ARBA" id="ARBA00022452"/>
    </source>
</evidence>
<dbReference type="PROSITE" id="PS52016">
    <property type="entry name" value="TONB_DEPENDENT_REC_3"/>
    <property type="match status" value="1"/>
</dbReference>
<dbReference type="SUPFAM" id="SSF56935">
    <property type="entry name" value="Porins"/>
    <property type="match status" value="1"/>
</dbReference>
<dbReference type="InterPro" id="IPR000531">
    <property type="entry name" value="Beta-barrel_TonB"/>
</dbReference>
<feature type="domain" description="TonB-dependent receptor plug" evidence="14">
    <location>
        <begin position="44"/>
        <end position="149"/>
    </location>
</feature>
<dbReference type="InterPro" id="IPR010917">
    <property type="entry name" value="TonB_rcpt_CS"/>
</dbReference>
<dbReference type="EMBL" id="MBUA01000012">
    <property type="protein sequence ID" value="MBC6491434.1"/>
    <property type="molecule type" value="Genomic_DNA"/>
</dbReference>
<keyword evidence="16" id="KW-1185">Reference proteome</keyword>
<protein>
    <recommendedName>
        <fullName evidence="17">TonB-dependent receptor</fullName>
    </recommendedName>
</protein>
<dbReference type="InterPro" id="IPR036942">
    <property type="entry name" value="Beta-barrel_TonB_sf"/>
</dbReference>
<keyword evidence="9 10" id="KW-0998">Cell outer membrane</keyword>
<keyword evidence="8" id="KW-0675">Receptor</keyword>
<evidence type="ECO:0000256" key="7">
    <source>
        <dbReference type="ARBA" id="ARBA00023136"/>
    </source>
</evidence>
<dbReference type="InterPro" id="IPR039426">
    <property type="entry name" value="TonB-dep_rcpt-like"/>
</dbReference>
<evidence type="ECO:0000256" key="1">
    <source>
        <dbReference type="ARBA" id="ARBA00004571"/>
    </source>
</evidence>
<accession>A0ABR7M8S5</accession>
<feature type="domain" description="TonB-dependent receptor-like beta-barrel" evidence="13">
    <location>
        <begin position="209"/>
        <end position="645"/>
    </location>
</feature>
<gene>
    <name evidence="15" type="ORF">BC349_10345</name>
</gene>
<keyword evidence="5 12" id="KW-0732">Signal</keyword>
<keyword evidence="7 10" id="KW-0472">Membrane</keyword>
<evidence type="ECO:0000256" key="4">
    <source>
        <dbReference type="ARBA" id="ARBA00022692"/>
    </source>
</evidence>
<dbReference type="PANTHER" id="PTHR30069">
    <property type="entry name" value="TONB-DEPENDENT OUTER MEMBRANE RECEPTOR"/>
    <property type="match status" value="1"/>
</dbReference>
<comment type="caution">
    <text evidence="15">The sequence shown here is derived from an EMBL/GenBank/DDBJ whole genome shotgun (WGS) entry which is preliminary data.</text>
</comment>
<evidence type="ECO:0008006" key="17">
    <source>
        <dbReference type="Google" id="ProtNLM"/>
    </source>
</evidence>
<feature type="chain" id="PRO_5046344438" description="TonB-dependent receptor" evidence="12">
    <location>
        <begin position="20"/>
        <end position="672"/>
    </location>
</feature>
<keyword evidence="4 10" id="KW-0812">Transmembrane</keyword>
<dbReference type="PANTHER" id="PTHR30069:SF29">
    <property type="entry name" value="HEMOGLOBIN AND HEMOGLOBIN-HAPTOGLOBIN-BINDING PROTEIN 1-RELATED"/>
    <property type="match status" value="1"/>
</dbReference>
<reference evidence="15 16" key="1">
    <citation type="submission" date="2016-07" db="EMBL/GenBank/DDBJ databases">
        <title>Genome analysis of Flavihumibacter stibioxidans YS-17.</title>
        <authorList>
            <person name="Shi K."/>
            <person name="Han Y."/>
            <person name="Wang G."/>
        </authorList>
    </citation>
    <scope>NUCLEOTIDE SEQUENCE [LARGE SCALE GENOMIC DNA]</scope>
    <source>
        <strain evidence="15 16">YS-17</strain>
    </source>
</reference>
<evidence type="ECO:0000256" key="8">
    <source>
        <dbReference type="ARBA" id="ARBA00023170"/>
    </source>
</evidence>
<evidence type="ECO:0000256" key="5">
    <source>
        <dbReference type="ARBA" id="ARBA00022729"/>
    </source>
</evidence>
<dbReference type="InterPro" id="IPR037066">
    <property type="entry name" value="Plug_dom_sf"/>
</dbReference>
<evidence type="ECO:0000313" key="15">
    <source>
        <dbReference type="EMBL" id="MBC6491434.1"/>
    </source>
</evidence>
<dbReference type="PROSITE" id="PS01156">
    <property type="entry name" value="TONB_DEPENDENT_REC_2"/>
    <property type="match status" value="1"/>
</dbReference>
<name>A0ABR7M8S5_9BACT</name>
<evidence type="ECO:0000313" key="16">
    <source>
        <dbReference type="Proteomes" id="UP000765802"/>
    </source>
</evidence>
<organism evidence="15 16">
    <name type="scientific">Flavihumibacter stibioxidans</name>
    <dbReference type="NCBI Taxonomy" id="1834163"/>
    <lineage>
        <taxon>Bacteria</taxon>
        <taxon>Pseudomonadati</taxon>
        <taxon>Bacteroidota</taxon>
        <taxon>Chitinophagia</taxon>
        <taxon>Chitinophagales</taxon>
        <taxon>Chitinophagaceae</taxon>
        <taxon>Flavihumibacter</taxon>
    </lineage>
</organism>
<evidence type="ECO:0000256" key="10">
    <source>
        <dbReference type="PROSITE-ProRule" id="PRU01360"/>
    </source>
</evidence>
<feature type="signal peptide" evidence="12">
    <location>
        <begin position="1"/>
        <end position="19"/>
    </location>
</feature>
<dbReference type="CDD" id="cd01347">
    <property type="entry name" value="ligand_gated_channel"/>
    <property type="match status" value="1"/>
</dbReference>
<keyword evidence="3 10" id="KW-1134">Transmembrane beta strand</keyword>
<evidence type="ECO:0000256" key="6">
    <source>
        <dbReference type="ARBA" id="ARBA00023077"/>
    </source>
</evidence>
<dbReference type="Proteomes" id="UP000765802">
    <property type="component" value="Unassembled WGS sequence"/>
</dbReference>
<evidence type="ECO:0000259" key="13">
    <source>
        <dbReference type="Pfam" id="PF00593"/>
    </source>
</evidence>
<keyword evidence="6 11" id="KW-0798">TonB box</keyword>
<keyword evidence="2 10" id="KW-0813">Transport</keyword>
<comment type="similarity">
    <text evidence="10 11">Belongs to the TonB-dependent receptor family.</text>
</comment>
<dbReference type="Pfam" id="PF07715">
    <property type="entry name" value="Plug"/>
    <property type="match status" value="1"/>
</dbReference>
<sequence>MKRIVVTGLMGLVMWPALAQEDSTARELSEVVITSQRKSSALLKVPYLVETAGSKYISVYQPRTTPEALQGLNGVFVQKTNHGGGSPFVRGLTGNQLLILVDGIRLNNATFRYGPNQYLNTIDAFSIGRMEVAKGTGSVQYGSDALGGVIQVFTKEPEFSVDGNRWSGSAMGKLMSTGMEQTGRGEVQYSGKNMAAMVGVTVRHFGDLVGGDTTGMQSPSGYDEHAWDAKLKFKLSDHTGLTIAHQFLRQSYVPVYHKVVLENFRINETDPQQRMLNYAKLETAGKHAMLRQVSITASWQNSIEGRASIKNNGSTMRRERDEVNTLGLTADIYSVVSKRWTANSGVELYHDRVSSSRNDINELTGSVKSLRGLYPDGAKYGNYSIYSLHHLEWNRFSAELGARLNIFNISLTDTSLGEVSIQPSALVGNAALMYHIDKNHKIFTSVSNGYRAPNVDDMGTLGIVDFRYEVPTASLRPEKSMNAELGYKFQTAKLSGAATFFYMKLNDLITRVRMAGDSINGYPVYRKENTQEGYIWGMEATLAYRPLSGLQVSGNIAYNYGENKTSKEPMRRIPPVHGRVLASYTKSAWHVSGEWLYAGKQDRLAQGDKEDNRIPAGGTPGWKVLNLYAGLQFKSIRLNAGLQNILNEDYRTHGSGINGVGRSVWTNIQFSF</sequence>
<comment type="subcellular location">
    <subcellularLocation>
        <location evidence="1 10">Cell outer membrane</location>
        <topology evidence="1 10">Multi-pass membrane protein</topology>
    </subcellularLocation>
</comment>
<evidence type="ECO:0000259" key="14">
    <source>
        <dbReference type="Pfam" id="PF07715"/>
    </source>
</evidence>